<dbReference type="GO" id="GO:0008270">
    <property type="term" value="F:zinc ion binding"/>
    <property type="evidence" value="ECO:0007669"/>
    <property type="project" value="UniProtKB-UniRule"/>
</dbReference>
<evidence type="ECO:0000259" key="2">
    <source>
        <dbReference type="PROSITE" id="PS51915"/>
    </source>
</evidence>
<keyword evidence="1" id="KW-0863">Zinc-finger</keyword>
<evidence type="ECO:0000313" key="4">
    <source>
        <dbReference type="Proteomes" id="UP001159042"/>
    </source>
</evidence>
<keyword evidence="4" id="KW-1185">Reference proteome</keyword>
<dbReference type="PROSITE" id="PS51915">
    <property type="entry name" value="ZAD"/>
    <property type="match status" value="1"/>
</dbReference>
<feature type="binding site" evidence="1">
    <location>
        <position position="8"/>
    </location>
    <ligand>
        <name>Zn(2+)</name>
        <dbReference type="ChEBI" id="CHEBI:29105"/>
    </ligand>
</feature>
<dbReference type="Gene3D" id="3.40.1800.20">
    <property type="match status" value="1"/>
</dbReference>
<gene>
    <name evidence="3" type="ORF">NQ315_013205</name>
</gene>
<dbReference type="EMBL" id="JANEYG010000145">
    <property type="protein sequence ID" value="KAJ8912116.1"/>
    <property type="molecule type" value="Genomic_DNA"/>
</dbReference>
<dbReference type="SMART" id="SM00868">
    <property type="entry name" value="zf-AD"/>
    <property type="match status" value="1"/>
</dbReference>
<name>A0AAV8VE49_9CUCU</name>
<evidence type="ECO:0000256" key="1">
    <source>
        <dbReference type="PROSITE-ProRule" id="PRU01263"/>
    </source>
</evidence>
<dbReference type="AlphaFoldDB" id="A0AAV8VE49"/>
<keyword evidence="1" id="KW-0479">Metal-binding</keyword>
<reference evidence="3 4" key="1">
    <citation type="journal article" date="2023" name="Insect Mol. Biol.">
        <title>Genome sequencing provides insights into the evolution of gene families encoding plant cell wall-degrading enzymes in longhorned beetles.</title>
        <authorList>
            <person name="Shin N.R."/>
            <person name="Okamura Y."/>
            <person name="Kirsch R."/>
            <person name="Pauchet Y."/>
        </authorList>
    </citation>
    <scope>NUCLEOTIDE SEQUENCE [LARGE SCALE GENOMIC DNA]</scope>
    <source>
        <strain evidence="3">EAD_L_NR</strain>
    </source>
</reference>
<keyword evidence="1" id="KW-0862">Zinc</keyword>
<feature type="binding site" evidence="1">
    <location>
        <position position="47"/>
    </location>
    <ligand>
        <name>Zn(2+)</name>
        <dbReference type="ChEBI" id="CHEBI:29105"/>
    </ligand>
</feature>
<dbReference type="GO" id="GO:0005634">
    <property type="term" value="C:nucleus"/>
    <property type="evidence" value="ECO:0007669"/>
    <property type="project" value="InterPro"/>
</dbReference>
<organism evidence="3 4">
    <name type="scientific">Exocentrus adspersus</name>
    <dbReference type="NCBI Taxonomy" id="1586481"/>
    <lineage>
        <taxon>Eukaryota</taxon>
        <taxon>Metazoa</taxon>
        <taxon>Ecdysozoa</taxon>
        <taxon>Arthropoda</taxon>
        <taxon>Hexapoda</taxon>
        <taxon>Insecta</taxon>
        <taxon>Pterygota</taxon>
        <taxon>Neoptera</taxon>
        <taxon>Endopterygota</taxon>
        <taxon>Coleoptera</taxon>
        <taxon>Polyphaga</taxon>
        <taxon>Cucujiformia</taxon>
        <taxon>Chrysomeloidea</taxon>
        <taxon>Cerambycidae</taxon>
        <taxon>Lamiinae</taxon>
        <taxon>Acanthocinini</taxon>
        <taxon>Exocentrus</taxon>
    </lineage>
</organism>
<feature type="binding site" evidence="1">
    <location>
        <position position="5"/>
    </location>
    <ligand>
        <name>Zn(2+)</name>
        <dbReference type="ChEBI" id="CHEBI:29105"/>
    </ligand>
</feature>
<protein>
    <recommendedName>
        <fullName evidence="2">ZAD domain-containing protein</fullName>
    </recommendedName>
</protein>
<comment type="caution">
    <text evidence="3">The sequence shown here is derived from an EMBL/GenBank/DDBJ whole genome shotgun (WGS) entry which is preliminary data.</text>
</comment>
<dbReference type="Pfam" id="PF07776">
    <property type="entry name" value="zf-AD"/>
    <property type="match status" value="1"/>
</dbReference>
<accession>A0AAV8VE49</accession>
<evidence type="ECO:0000313" key="3">
    <source>
        <dbReference type="EMBL" id="KAJ8912116.1"/>
    </source>
</evidence>
<feature type="binding site" evidence="1">
    <location>
        <position position="50"/>
    </location>
    <ligand>
        <name>Zn(2+)</name>
        <dbReference type="ChEBI" id="CHEBI:29105"/>
    </ligand>
</feature>
<sequence length="185" mass="20794">MEMRCRLCAESCTNQLPVLEDMEFCSKLFHLFQIKLSLEDNLPTSVCKICFEMVGKIWEFSDRIKKAQSLLYELATNINVIFTPSESIDSQMILETQTLNTQNKLGDINCADMKPIIKSNSNVSDLCNDISDGSEKSGHQHKLLKTKGKPTLCYTCVNEVFVNTLSNFIPAAGELHVYPDDDGSK</sequence>
<dbReference type="InterPro" id="IPR012934">
    <property type="entry name" value="Znf_AD"/>
</dbReference>
<dbReference type="SUPFAM" id="SSF57716">
    <property type="entry name" value="Glucocorticoid receptor-like (DNA-binding domain)"/>
    <property type="match status" value="1"/>
</dbReference>
<feature type="domain" description="ZAD" evidence="2">
    <location>
        <begin position="3"/>
        <end position="74"/>
    </location>
</feature>
<proteinExistence type="predicted"/>
<dbReference type="Proteomes" id="UP001159042">
    <property type="component" value="Unassembled WGS sequence"/>
</dbReference>